<dbReference type="EMBL" id="BMMT01000029">
    <property type="protein sequence ID" value="GGJ06775.1"/>
    <property type="molecule type" value="Genomic_DNA"/>
</dbReference>
<dbReference type="Proteomes" id="UP000597989">
    <property type="component" value="Unassembled WGS sequence"/>
</dbReference>
<organism evidence="1 2">
    <name type="scientific">Saccharopolyspora thermophila</name>
    <dbReference type="NCBI Taxonomy" id="89367"/>
    <lineage>
        <taxon>Bacteria</taxon>
        <taxon>Bacillati</taxon>
        <taxon>Actinomycetota</taxon>
        <taxon>Actinomycetes</taxon>
        <taxon>Pseudonocardiales</taxon>
        <taxon>Pseudonocardiaceae</taxon>
        <taxon>Saccharopolyspora</taxon>
    </lineage>
</organism>
<sequence length="393" mass="44816">MRVLEDAAYRQGLNPTRLYALLLPVHEVEVQATTRTSRPYGLIDRFLERAIAEGGITTVPGLADFLALDPVLVDRAVRVLRGIGHLRAHGDALELTELARESLRDGTCYEIRRQDRRKLYFDAYRCEPLHRRHYGSSTTFLNRAEAFAATEADPSFQLLYSWHQFRREALANLARRGDRDEFNLPLSVENPKDARAEYVFLPIYAVRAAARGGTVRYLVYGAATDGELDEGLSDLCTHTPEIAQTLEHEIIPVLDQERRIRRWLNNKGFSAREPMRFPDGSWQVDFQPEDFTPAGTREVSGVGTFIDLRTVVVRVWCEDVDVRRRALLARLDGLLHRFRYRPAEFPAMLRHLGDQLELPGLDSNKLRALVREAGRHDLAERLDQLLEASASTT</sequence>
<reference evidence="1 2" key="1">
    <citation type="journal article" date="2014" name="Int. J. Syst. Evol. Microbiol.">
        <title>Complete genome sequence of Corynebacterium casei LMG S-19264T (=DSM 44701T), isolated from a smear-ripened cheese.</title>
        <authorList>
            <consortium name="US DOE Joint Genome Institute (JGI-PGF)"/>
            <person name="Walter F."/>
            <person name="Albersmeier A."/>
            <person name="Kalinowski J."/>
            <person name="Ruckert C."/>
        </authorList>
    </citation>
    <scope>NUCLEOTIDE SEQUENCE [LARGE SCALE GENOMIC DNA]</scope>
    <source>
        <strain evidence="1 2">CGMCC 4.7206</strain>
    </source>
</reference>
<name>A0A917NK37_9PSEU</name>
<gene>
    <name evidence="1" type="ORF">GCM10011581_49680</name>
</gene>
<evidence type="ECO:0000313" key="1">
    <source>
        <dbReference type="EMBL" id="GGJ06775.1"/>
    </source>
</evidence>
<dbReference type="RefSeq" id="WP_188991829.1">
    <property type="nucleotide sequence ID" value="NZ_BMMT01000029.1"/>
</dbReference>
<comment type="caution">
    <text evidence="1">The sequence shown here is derived from an EMBL/GenBank/DDBJ whole genome shotgun (WGS) entry which is preliminary data.</text>
</comment>
<accession>A0A917NK37</accession>
<protein>
    <submittedName>
        <fullName evidence="1">Uncharacterized protein</fullName>
    </submittedName>
</protein>
<dbReference type="AlphaFoldDB" id="A0A917NK37"/>
<proteinExistence type="predicted"/>
<evidence type="ECO:0000313" key="2">
    <source>
        <dbReference type="Proteomes" id="UP000597989"/>
    </source>
</evidence>